<dbReference type="NCBIfam" id="TIGR02386">
    <property type="entry name" value="rpoC_TIGR"/>
    <property type="match status" value="1"/>
</dbReference>
<evidence type="ECO:0000313" key="11">
    <source>
        <dbReference type="Proteomes" id="UP000777784"/>
    </source>
</evidence>
<dbReference type="InterPro" id="IPR007066">
    <property type="entry name" value="RNA_pol_Rpb1_3"/>
</dbReference>
<keyword evidence="1 7" id="KW-0240">DNA-directed RNA polymerase</keyword>
<feature type="binding site" evidence="7">
    <location>
        <position position="457"/>
    </location>
    <ligand>
        <name>Mg(2+)</name>
        <dbReference type="ChEBI" id="CHEBI:18420"/>
    </ligand>
</feature>
<dbReference type="Pfam" id="PF00623">
    <property type="entry name" value="RNA_pol_Rpb1_2"/>
    <property type="match status" value="2"/>
</dbReference>
<feature type="binding site" evidence="7">
    <location>
        <position position="69"/>
    </location>
    <ligand>
        <name>Zn(2+)</name>
        <dbReference type="ChEBI" id="CHEBI:29105"/>
        <label>1</label>
    </ligand>
</feature>
<evidence type="ECO:0000256" key="6">
    <source>
        <dbReference type="ARBA" id="ARBA00048552"/>
    </source>
</evidence>
<feature type="binding site" evidence="7">
    <location>
        <position position="871"/>
    </location>
    <ligand>
        <name>Zn(2+)</name>
        <dbReference type="ChEBI" id="CHEBI:29105"/>
        <label>2</label>
    </ligand>
</feature>
<dbReference type="GO" id="GO:0003899">
    <property type="term" value="F:DNA-directed RNA polymerase activity"/>
    <property type="evidence" value="ECO:0007669"/>
    <property type="project" value="UniProtKB-UniRule"/>
</dbReference>
<comment type="cofactor">
    <cofactor evidence="7">
        <name>Mg(2+)</name>
        <dbReference type="ChEBI" id="CHEBI:18420"/>
    </cofactor>
    <text evidence="7">Binds 1 Mg(2+) ion per subunit.</text>
</comment>
<comment type="function">
    <text evidence="7 8">DNA-dependent RNA polymerase catalyzes the transcription of DNA into RNA using the four ribonucleoside triphosphates as substrates.</text>
</comment>
<dbReference type="GO" id="GO:0008270">
    <property type="term" value="F:zinc ion binding"/>
    <property type="evidence" value="ECO:0007669"/>
    <property type="project" value="UniProtKB-UniRule"/>
</dbReference>
<feature type="binding site" evidence="7">
    <location>
        <position position="790"/>
    </location>
    <ligand>
        <name>Zn(2+)</name>
        <dbReference type="ChEBI" id="CHEBI:29105"/>
        <label>2</label>
    </ligand>
</feature>
<evidence type="ECO:0000313" key="10">
    <source>
        <dbReference type="EMBL" id="MBU2689507.1"/>
    </source>
</evidence>
<dbReference type="PANTHER" id="PTHR19376">
    <property type="entry name" value="DNA-DIRECTED RNA POLYMERASE"/>
    <property type="match status" value="1"/>
</dbReference>
<dbReference type="Gene3D" id="1.10.40.90">
    <property type="match status" value="1"/>
</dbReference>
<feature type="binding site" evidence="7">
    <location>
        <position position="874"/>
    </location>
    <ligand>
        <name>Zn(2+)</name>
        <dbReference type="ChEBI" id="CHEBI:29105"/>
        <label>2</label>
    </ligand>
</feature>
<sequence length="1363" mass="153096">MRGEGRETRRKFDFSTIRISLASPETIRSWSHGEVLKPETINYRTFKPERDGLFCEKIFGPVKDWHCSCGRYKMIRYRGVVCDKCQVEVTRSSVRRERMGHIELAVPVAHIWYFKGVPSRIGHLLDMSVRELERILYYESYVIIEPGNSGYKEKDLIQEDEYQRLMQDESIHIEAMMGAEAVRKLLQKLELEELSNELRTRVRLETSAQRKKDTLKRLKIVEAFRKSGNKPEWMILEAVPTLPPDLRPLVPLEGGRFATSDLNDLYRRVINRNNRLKKLMEIRAPEVILRNERRMLQEAVDALFDNGRRARAVRGQGNRPLKSLSDMLKGKQGRFRQNLLGKRVDYSGRSVIVVGPELRLHQCGIPQSMALELFKPFIIRRLEESGQTVKSAKRLVERERPEVWEILSEIVKDHPVLLNRAPTLHRLGIQAFQPVLVEGKAIRIHPLVCTAFNADFDGDQMAVHIPLSFVAQIEAKELIMATQNILSPASGRPLATPSQDIVLGCNYLTRPKSNTKGTGMIFSSPDEVRIAHDHEVVELHARIKCRIKGKLVNTTVGIVLFNEIFPEELGFVNKTFDKKSLENLVAYSFRKLGKKRTAQFLDDLKDMGFAFATRAGLTVGIDDLVVPPEKTVIVGKAQEEVNRINEQWRRGAMTGAERHNRITDIWTRARNEVEDVTIEGLRKVGHGFNPIALMADSGARGSKEQIRQLCGMRGLMAKPQKKVTGGAGEVIEQPVLRNFKEGLTVLEYFISTHGARKGLADTALKTADAGYLTRRLVDVAQDVIITEHDCGTIRSLEKSVLKDGEEIVEPLKDRILGRVAGEDVYDPKTDELVVEAGQLVTEDLADMIEETAVEKVPVRSVLTCESRRGVCAMCYGADLSTRKLVSEGEAVGVIAAQSIGEPGTQLTLRTFHIGGAASLIVEQSKVTARCTGTVHYEGLKIVERRDGTFVNVVPRNGELILRDEAGFIRDRFRIRLGTVLRVMDGQSVEENQELFEWDTYNTPIVTTNSGTVRFVDIRDRVTLQEQVDETTKKREMVIVEDKNKKLQPQIEIIGVGGKIETYYPPSGARLVVRNGQKVDAGEVLAKIRREATRTRDITGGLPRVSELVEARKPKDQATISDIDGVVKWGKITRGQRKILVENPEVGEPQEYLIPTSRHILVQNGDYVRAGERLTEGAVNPHDILKIKGIKEVEDYLVDETQEVYRVQGVRIDDKHIELIVRQMLQKVSIEDPGDAQFLEGDLVDRSELEEEQARVSAEGGTPATHRPLLLGITKASLSTSSFVAAASFQETTRILTDAAIRGAVDLLRGLKENVAIGALIPAGTGRKEYRNITAVPIDGVEEEDEEFLAMENEVESTSTALEN</sequence>
<dbReference type="Gene3D" id="1.10.132.30">
    <property type="match status" value="1"/>
</dbReference>
<feature type="binding site" evidence="7">
    <location>
        <position position="82"/>
    </location>
    <ligand>
        <name>Zn(2+)</name>
        <dbReference type="ChEBI" id="CHEBI:29105"/>
        <label>1</label>
    </ligand>
</feature>
<feature type="binding site" evidence="7">
    <location>
        <position position="459"/>
    </location>
    <ligand>
        <name>Mg(2+)</name>
        <dbReference type="ChEBI" id="CHEBI:18420"/>
    </ligand>
</feature>
<dbReference type="Gene3D" id="2.40.40.20">
    <property type="match status" value="1"/>
</dbReference>
<evidence type="ECO:0000259" key="9">
    <source>
        <dbReference type="SMART" id="SM00663"/>
    </source>
</evidence>
<name>A0A948RU46_UNCEI</name>
<dbReference type="InterPro" id="IPR007081">
    <property type="entry name" value="RNA_pol_Rpb1_5"/>
</dbReference>
<keyword evidence="4 7" id="KW-0479">Metal-binding</keyword>
<gene>
    <name evidence="7 10" type="primary">rpoC</name>
    <name evidence="10" type="ORF">KJ970_01145</name>
</gene>
<dbReference type="EC" id="2.7.7.6" evidence="7"/>
<dbReference type="GO" id="GO:0006351">
    <property type="term" value="P:DNA-templated transcription"/>
    <property type="evidence" value="ECO:0007669"/>
    <property type="project" value="UniProtKB-UniRule"/>
</dbReference>
<proteinExistence type="inferred from homology"/>
<dbReference type="InterPro" id="IPR000722">
    <property type="entry name" value="RNA_pol_asu"/>
</dbReference>
<dbReference type="Gene3D" id="1.10.150.390">
    <property type="match status" value="1"/>
</dbReference>
<dbReference type="GO" id="GO:0000428">
    <property type="term" value="C:DNA-directed RNA polymerase complex"/>
    <property type="evidence" value="ECO:0007669"/>
    <property type="project" value="UniProtKB-KW"/>
</dbReference>
<dbReference type="CDD" id="cd02655">
    <property type="entry name" value="RNAP_beta'_C"/>
    <property type="match status" value="1"/>
</dbReference>
<dbReference type="GO" id="GO:0003677">
    <property type="term" value="F:DNA binding"/>
    <property type="evidence" value="ECO:0007669"/>
    <property type="project" value="UniProtKB-UniRule"/>
</dbReference>
<dbReference type="SMART" id="SM00663">
    <property type="entry name" value="RPOLA_N"/>
    <property type="match status" value="1"/>
</dbReference>
<dbReference type="PANTHER" id="PTHR19376:SF54">
    <property type="entry name" value="DNA-DIRECTED RNA POLYMERASE SUBUNIT BETA"/>
    <property type="match status" value="1"/>
</dbReference>
<dbReference type="EMBL" id="JAHJDP010000009">
    <property type="protein sequence ID" value="MBU2689507.1"/>
    <property type="molecule type" value="Genomic_DNA"/>
</dbReference>
<accession>A0A948RU46</accession>
<dbReference type="InterPro" id="IPR007080">
    <property type="entry name" value="RNA_pol_Rpb1_1"/>
</dbReference>
<dbReference type="Gene3D" id="1.10.1790.20">
    <property type="match status" value="1"/>
</dbReference>
<protein>
    <recommendedName>
        <fullName evidence="7">DNA-directed RNA polymerase subunit beta'</fullName>
        <shortName evidence="7">RNAP subunit beta'</shortName>
        <ecNumber evidence="7">2.7.7.6</ecNumber>
    </recommendedName>
    <alternativeName>
        <fullName evidence="7">RNA polymerase subunit beta'</fullName>
    </alternativeName>
    <alternativeName>
        <fullName evidence="7">Transcriptase subunit beta'</fullName>
    </alternativeName>
</protein>
<dbReference type="InterPro" id="IPR007083">
    <property type="entry name" value="RNA_pol_Rpb1_4"/>
</dbReference>
<keyword evidence="7" id="KW-0460">Magnesium</keyword>
<dbReference type="CDD" id="cd01609">
    <property type="entry name" value="RNAP_beta'_N"/>
    <property type="match status" value="1"/>
</dbReference>
<dbReference type="InterPro" id="IPR012754">
    <property type="entry name" value="DNA-dir_RpoC_beta_prime_bact"/>
</dbReference>
<keyword evidence="2 7" id="KW-0808">Transferase</keyword>
<evidence type="ECO:0000256" key="5">
    <source>
        <dbReference type="ARBA" id="ARBA00023163"/>
    </source>
</evidence>
<dbReference type="InterPro" id="IPR038120">
    <property type="entry name" value="Rpb1_funnel_sf"/>
</dbReference>
<evidence type="ECO:0000256" key="1">
    <source>
        <dbReference type="ARBA" id="ARBA00022478"/>
    </source>
</evidence>
<dbReference type="Proteomes" id="UP000777784">
    <property type="component" value="Unassembled WGS sequence"/>
</dbReference>
<organism evidence="10 11">
    <name type="scientific">Eiseniibacteriota bacterium</name>
    <dbReference type="NCBI Taxonomy" id="2212470"/>
    <lineage>
        <taxon>Bacteria</taxon>
        <taxon>Candidatus Eiseniibacteriota</taxon>
    </lineage>
</organism>
<keyword evidence="7" id="KW-0862">Zinc</keyword>
<dbReference type="InterPro" id="IPR044893">
    <property type="entry name" value="RNA_pol_Rpb1_clamp_domain"/>
</dbReference>
<evidence type="ECO:0000256" key="8">
    <source>
        <dbReference type="RuleBase" id="RU004279"/>
    </source>
</evidence>
<comment type="cofactor">
    <cofactor evidence="7">
        <name>Zn(2+)</name>
        <dbReference type="ChEBI" id="CHEBI:29105"/>
    </cofactor>
    <text evidence="7">Binds 2 Zn(2+) ions per subunit.</text>
</comment>
<keyword evidence="3 7" id="KW-0548">Nucleotidyltransferase</keyword>
<keyword evidence="5 7" id="KW-0804">Transcription</keyword>
<dbReference type="Pfam" id="PF05000">
    <property type="entry name" value="RNA_pol_Rpb1_4"/>
    <property type="match status" value="1"/>
</dbReference>
<comment type="subunit">
    <text evidence="7">The RNAP catalytic core consists of 2 alpha, 1 beta, 1 beta' and 1 omega subunit. When a sigma factor is associated with the core the holoenzyme is formed, which can initiate transcription.</text>
</comment>
<feature type="binding site" evidence="7">
    <location>
        <position position="85"/>
    </location>
    <ligand>
        <name>Zn(2+)</name>
        <dbReference type="ChEBI" id="CHEBI:29105"/>
        <label>1</label>
    </ligand>
</feature>
<feature type="binding site" evidence="7">
    <location>
        <position position="67"/>
    </location>
    <ligand>
        <name>Zn(2+)</name>
        <dbReference type="ChEBI" id="CHEBI:29105"/>
        <label>1</label>
    </ligand>
</feature>
<dbReference type="Gene3D" id="4.10.860.120">
    <property type="entry name" value="RNA polymerase II, clamp domain"/>
    <property type="match status" value="1"/>
</dbReference>
<dbReference type="Pfam" id="PF04998">
    <property type="entry name" value="RNA_pol_Rpb1_5"/>
    <property type="match status" value="1"/>
</dbReference>
<dbReference type="Gene3D" id="2.40.50.100">
    <property type="match status" value="3"/>
</dbReference>
<dbReference type="GO" id="GO:0000287">
    <property type="term" value="F:magnesium ion binding"/>
    <property type="evidence" value="ECO:0007669"/>
    <property type="project" value="UniProtKB-UniRule"/>
</dbReference>
<evidence type="ECO:0000256" key="2">
    <source>
        <dbReference type="ARBA" id="ARBA00022679"/>
    </source>
</evidence>
<dbReference type="Pfam" id="PF04997">
    <property type="entry name" value="RNA_pol_Rpb1_1"/>
    <property type="match status" value="1"/>
</dbReference>
<feature type="binding site" evidence="7">
    <location>
        <position position="864"/>
    </location>
    <ligand>
        <name>Zn(2+)</name>
        <dbReference type="ChEBI" id="CHEBI:29105"/>
        <label>2</label>
    </ligand>
</feature>
<dbReference type="SUPFAM" id="SSF64484">
    <property type="entry name" value="beta and beta-prime subunits of DNA dependent RNA-polymerase"/>
    <property type="match status" value="1"/>
</dbReference>
<reference evidence="10" key="1">
    <citation type="submission" date="2021-05" db="EMBL/GenBank/DDBJ databases">
        <title>Energy efficiency and biological interactions define the core microbiome of deep oligotrophic groundwater.</title>
        <authorList>
            <person name="Mehrshad M."/>
            <person name="Lopez-Fernandez M."/>
            <person name="Bell E."/>
            <person name="Bernier-Latmani R."/>
            <person name="Bertilsson S."/>
            <person name="Dopson M."/>
        </authorList>
    </citation>
    <scope>NUCLEOTIDE SEQUENCE</scope>
    <source>
        <strain evidence="10">Modern_marine.mb.64</strain>
    </source>
</reference>
<dbReference type="InterPro" id="IPR042102">
    <property type="entry name" value="RNA_pol_Rpb1_3_sf"/>
</dbReference>
<dbReference type="Pfam" id="PF04983">
    <property type="entry name" value="RNA_pol_Rpb1_3"/>
    <property type="match status" value="1"/>
</dbReference>
<dbReference type="InterPro" id="IPR006592">
    <property type="entry name" value="RNA_pol_N"/>
</dbReference>
<comment type="caution">
    <text evidence="10">The sequence shown here is derived from an EMBL/GenBank/DDBJ whole genome shotgun (WGS) entry which is preliminary data.</text>
</comment>
<dbReference type="Gene3D" id="1.10.274.100">
    <property type="entry name" value="RNA polymerase Rpb1, domain 3"/>
    <property type="match status" value="2"/>
</dbReference>
<comment type="similarity">
    <text evidence="7 8">Belongs to the RNA polymerase beta' chain family.</text>
</comment>
<evidence type="ECO:0000256" key="4">
    <source>
        <dbReference type="ARBA" id="ARBA00022723"/>
    </source>
</evidence>
<evidence type="ECO:0000256" key="3">
    <source>
        <dbReference type="ARBA" id="ARBA00022695"/>
    </source>
</evidence>
<dbReference type="HAMAP" id="MF_01322">
    <property type="entry name" value="RNApol_bact_RpoC"/>
    <property type="match status" value="1"/>
</dbReference>
<dbReference type="InterPro" id="IPR045867">
    <property type="entry name" value="DNA-dir_RpoC_beta_prime"/>
</dbReference>
<evidence type="ECO:0000256" key="7">
    <source>
        <dbReference type="HAMAP-Rule" id="MF_01322"/>
    </source>
</evidence>
<feature type="binding site" evidence="7">
    <location>
        <position position="455"/>
    </location>
    <ligand>
        <name>Mg(2+)</name>
        <dbReference type="ChEBI" id="CHEBI:18420"/>
    </ligand>
</feature>
<comment type="catalytic activity">
    <reaction evidence="6 7 8">
        <text>RNA(n) + a ribonucleoside 5'-triphosphate = RNA(n+1) + diphosphate</text>
        <dbReference type="Rhea" id="RHEA:21248"/>
        <dbReference type="Rhea" id="RHEA-COMP:14527"/>
        <dbReference type="Rhea" id="RHEA-COMP:17342"/>
        <dbReference type="ChEBI" id="CHEBI:33019"/>
        <dbReference type="ChEBI" id="CHEBI:61557"/>
        <dbReference type="ChEBI" id="CHEBI:140395"/>
        <dbReference type="EC" id="2.7.7.6"/>
    </reaction>
</comment>
<feature type="domain" description="RNA polymerase N-terminal" evidence="9">
    <location>
        <begin position="232"/>
        <end position="509"/>
    </location>
</feature>